<dbReference type="SUPFAM" id="SSF54427">
    <property type="entry name" value="NTF2-like"/>
    <property type="match status" value="1"/>
</dbReference>
<dbReference type="HOGENOM" id="CLU_032662_0_0_1"/>
<accession>W9Y554</accession>
<reference evidence="1 2" key="1">
    <citation type="submission" date="2013-03" db="EMBL/GenBank/DDBJ databases">
        <title>The Genome Sequence of Capronia coronata CBS 617.96.</title>
        <authorList>
            <consortium name="The Broad Institute Genomics Platform"/>
            <person name="Cuomo C."/>
            <person name="de Hoog S."/>
            <person name="Gorbushina A."/>
            <person name="Walker B."/>
            <person name="Young S.K."/>
            <person name="Zeng Q."/>
            <person name="Gargeya S."/>
            <person name="Fitzgerald M."/>
            <person name="Haas B."/>
            <person name="Abouelleil A."/>
            <person name="Allen A.W."/>
            <person name="Alvarado L."/>
            <person name="Arachchi H.M."/>
            <person name="Berlin A.M."/>
            <person name="Chapman S.B."/>
            <person name="Gainer-Dewar J."/>
            <person name="Goldberg J."/>
            <person name="Griggs A."/>
            <person name="Gujja S."/>
            <person name="Hansen M."/>
            <person name="Howarth C."/>
            <person name="Imamovic A."/>
            <person name="Ireland A."/>
            <person name="Larimer J."/>
            <person name="McCowan C."/>
            <person name="Murphy C."/>
            <person name="Pearson M."/>
            <person name="Poon T.W."/>
            <person name="Priest M."/>
            <person name="Roberts A."/>
            <person name="Saif S."/>
            <person name="Shea T."/>
            <person name="Sisk P."/>
            <person name="Sykes S."/>
            <person name="Wortman J."/>
            <person name="Nusbaum C."/>
            <person name="Birren B."/>
        </authorList>
    </citation>
    <scope>NUCLEOTIDE SEQUENCE [LARGE SCALE GENOMIC DNA]</scope>
    <source>
        <strain evidence="1 2">CBS 617.96</strain>
    </source>
</reference>
<protein>
    <submittedName>
        <fullName evidence="1">Carboxymethylenebutenolidase</fullName>
    </submittedName>
</protein>
<dbReference type="GeneID" id="19159463"/>
<dbReference type="AlphaFoldDB" id="W9Y554"/>
<dbReference type="EMBL" id="AMWN01000004">
    <property type="protein sequence ID" value="EXJ87658.1"/>
    <property type="molecule type" value="Genomic_DNA"/>
</dbReference>
<comment type="caution">
    <text evidence="1">The sequence shown here is derived from an EMBL/GenBank/DDBJ whole genome shotgun (WGS) entry which is preliminary data.</text>
</comment>
<dbReference type="InterPro" id="IPR009959">
    <property type="entry name" value="Cyclase_SnoaL-like"/>
</dbReference>
<dbReference type="PANTHER" id="PTHR38436:SF3">
    <property type="entry name" value="CARBOXYMETHYLENEBUTENOLIDASE-RELATED"/>
    <property type="match status" value="1"/>
</dbReference>
<dbReference type="Gene3D" id="3.10.450.50">
    <property type="match status" value="1"/>
</dbReference>
<evidence type="ECO:0000313" key="2">
    <source>
        <dbReference type="Proteomes" id="UP000019484"/>
    </source>
</evidence>
<proteinExistence type="predicted"/>
<dbReference type="OrthoDB" id="5440at2759"/>
<gene>
    <name evidence="1" type="ORF">A1O1_04582</name>
</gene>
<dbReference type="eggNOG" id="ENOG502QWD6">
    <property type="taxonomic scope" value="Eukaryota"/>
</dbReference>
<keyword evidence="2" id="KW-1185">Reference proteome</keyword>
<organism evidence="1 2">
    <name type="scientific">Capronia coronata CBS 617.96</name>
    <dbReference type="NCBI Taxonomy" id="1182541"/>
    <lineage>
        <taxon>Eukaryota</taxon>
        <taxon>Fungi</taxon>
        <taxon>Dikarya</taxon>
        <taxon>Ascomycota</taxon>
        <taxon>Pezizomycotina</taxon>
        <taxon>Eurotiomycetes</taxon>
        <taxon>Chaetothyriomycetidae</taxon>
        <taxon>Chaetothyriales</taxon>
        <taxon>Herpotrichiellaceae</taxon>
        <taxon>Capronia</taxon>
    </lineage>
</organism>
<dbReference type="RefSeq" id="XP_007723664.1">
    <property type="nucleotide sequence ID" value="XM_007725474.1"/>
</dbReference>
<dbReference type="InterPro" id="IPR032710">
    <property type="entry name" value="NTF2-like_dom_sf"/>
</dbReference>
<dbReference type="GO" id="GO:0030638">
    <property type="term" value="P:polyketide metabolic process"/>
    <property type="evidence" value="ECO:0007669"/>
    <property type="project" value="InterPro"/>
</dbReference>
<dbReference type="STRING" id="1182541.W9Y554"/>
<dbReference type="Proteomes" id="UP000019484">
    <property type="component" value="Unassembled WGS sequence"/>
</dbReference>
<sequence>MAPPLPSAKPVKLTASLTTTAPLSRRGDGPGLLLVGSAFEFSPPHNNTTSTLDPSPLQKWAEEGYTVAQLQVSNSRATIKDQLREAVEALSSHEKCTEKSKYGIIVYSYSPFTVEEVSKAIDDTDEVKAIVSYGSLLCRKPHLYHLSEKGTKSTAEKEVVYRYPEVPSTSFILPSHRDFLSASAAVAHTRCLEFLKKQLDGPWFDLEAIWEEHTYFEFEARDVAETMATMVQEPYVNHVPTITGGIGRKNLSNFYANHFIFNNPDDTELILISRTTGIDRVVDEFIMKFTHDKMVDWLAPGVPPTGKKLRIPMYSVVNIRGDRLYHEHISWDQLTVLFQMGLMPEYLPFPSALPNGPKREYRVPGAGDETAAKLLDEDSVTSNEMFKFAMREVCLID</sequence>
<evidence type="ECO:0000313" key="1">
    <source>
        <dbReference type="EMBL" id="EXJ87658.1"/>
    </source>
</evidence>
<name>W9Y554_9EURO</name>
<dbReference type="PANTHER" id="PTHR38436">
    <property type="entry name" value="POLYKETIDE CYCLASE SNOAL-LIKE DOMAIN"/>
    <property type="match status" value="1"/>
</dbReference>